<evidence type="ECO:0000313" key="4">
    <source>
        <dbReference type="Proteomes" id="UP000044841"/>
    </source>
</evidence>
<dbReference type="PRINTS" id="PR00080">
    <property type="entry name" value="SDRFAMILY"/>
</dbReference>
<dbReference type="Proteomes" id="UP000044841">
    <property type="component" value="Unassembled WGS sequence"/>
</dbReference>
<dbReference type="AlphaFoldDB" id="A0A0K6FYU7"/>
<dbReference type="InterPro" id="IPR020904">
    <property type="entry name" value="Sc_DH/Rdtase_CS"/>
</dbReference>
<proteinExistence type="inferred from homology"/>
<dbReference type="SUPFAM" id="SSF51735">
    <property type="entry name" value="NAD(P)-binding Rossmann-fold domains"/>
    <property type="match status" value="2"/>
</dbReference>
<dbReference type="InterPro" id="IPR002347">
    <property type="entry name" value="SDR_fam"/>
</dbReference>
<dbReference type="Pfam" id="PF13561">
    <property type="entry name" value="adh_short_C2"/>
    <property type="match status" value="2"/>
</dbReference>
<comment type="similarity">
    <text evidence="1">Belongs to the short-chain dehydrogenases/reductases (SDR) family.</text>
</comment>
<dbReference type="EMBL" id="CYGV01001231">
    <property type="protein sequence ID" value="CUA71314.1"/>
    <property type="molecule type" value="Genomic_DNA"/>
</dbReference>
<dbReference type="PROSITE" id="PS00061">
    <property type="entry name" value="ADH_SHORT"/>
    <property type="match status" value="2"/>
</dbReference>
<evidence type="ECO:0000256" key="2">
    <source>
        <dbReference type="ARBA" id="ARBA00022857"/>
    </source>
</evidence>
<accession>A0A0K6FYU7</accession>
<sequence length="435" mass="45483">MARTAIVTEAAQGIGRAVALKLAATGVYVTVTDISMKKETLDQLVKEIEASGGKAIAVTGDVSKEPEVQALVQKTVETFGGLDVMVANAGVNKTSTILELSNERLDWIMDINVKGVLYCYRAAAVQMIKQGRGGRIIGASSRAGVIGEGNNAAYCASKFAVRAITQTAALEWGQHNITVNTYAPGIAHTEMLTSTIGTSPEKLQEIVPANAAIKRIGKPEEIAEVVCFLASEGASYVTGIGRAVALRGLFVFSSNHQTDCAMDLPSKQEPLEQVSSEVQATGRKCLALFADVSKEQEVQSAVKQTVETFGGLDVMIANAGIYEAASVLEGTANNAPYAVSKFGVRAITQTAALEWGQYGITVNAYAPGIIVTPLMVGSGGGPNGENYVDMLMGNAANKRAGQPEEVAALVSYLASEGASYITGQTVSLNGGFMLT</sequence>
<evidence type="ECO:0000313" key="3">
    <source>
        <dbReference type="EMBL" id="CUA71314.1"/>
    </source>
</evidence>
<dbReference type="InterPro" id="IPR036291">
    <property type="entry name" value="NAD(P)-bd_dom_sf"/>
</dbReference>
<keyword evidence="4" id="KW-1185">Reference proteome</keyword>
<keyword evidence="2" id="KW-0521">NADP</keyword>
<evidence type="ECO:0000256" key="1">
    <source>
        <dbReference type="ARBA" id="ARBA00006484"/>
    </source>
</evidence>
<gene>
    <name evidence="3" type="ORF">RSOLAG22IIIB_09495</name>
</gene>
<organism evidence="3 4">
    <name type="scientific">Rhizoctonia solani</name>
    <dbReference type="NCBI Taxonomy" id="456999"/>
    <lineage>
        <taxon>Eukaryota</taxon>
        <taxon>Fungi</taxon>
        <taxon>Dikarya</taxon>
        <taxon>Basidiomycota</taxon>
        <taxon>Agaricomycotina</taxon>
        <taxon>Agaricomycetes</taxon>
        <taxon>Cantharellales</taxon>
        <taxon>Ceratobasidiaceae</taxon>
        <taxon>Rhizoctonia</taxon>
    </lineage>
</organism>
<name>A0A0K6FYU7_9AGAM</name>
<dbReference type="PANTHER" id="PTHR42760">
    <property type="entry name" value="SHORT-CHAIN DEHYDROGENASES/REDUCTASES FAMILY MEMBER"/>
    <property type="match status" value="1"/>
</dbReference>
<dbReference type="PANTHER" id="PTHR42760:SF121">
    <property type="entry name" value="3-OXOACYL-(ACYL-CARRIER-PROTEIN) REDUCTASE"/>
    <property type="match status" value="1"/>
</dbReference>
<dbReference type="GO" id="GO:0016616">
    <property type="term" value="F:oxidoreductase activity, acting on the CH-OH group of donors, NAD or NADP as acceptor"/>
    <property type="evidence" value="ECO:0007669"/>
    <property type="project" value="TreeGrafter"/>
</dbReference>
<dbReference type="PRINTS" id="PR00081">
    <property type="entry name" value="GDHRDH"/>
</dbReference>
<protein>
    <submittedName>
        <fullName evidence="3">3-oxoacyl-[acyl-carrier-protein] reductase FabG</fullName>
    </submittedName>
</protein>
<reference evidence="3 4" key="1">
    <citation type="submission" date="2015-07" db="EMBL/GenBank/DDBJ databases">
        <authorList>
            <person name="Noorani M."/>
        </authorList>
    </citation>
    <scope>NUCLEOTIDE SEQUENCE [LARGE SCALE GENOMIC DNA]</scope>
    <source>
        <strain evidence="3">BBA 69670</strain>
    </source>
</reference>
<dbReference type="FunFam" id="3.40.50.720:FF:000084">
    <property type="entry name" value="Short-chain dehydrogenase reductase"/>
    <property type="match status" value="1"/>
</dbReference>
<dbReference type="Gene3D" id="3.40.50.720">
    <property type="entry name" value="NAD(P)-binding Rossmann-like Domain"/>
    <property type="match status" value="3"/>
</dbReference>